<dbReference type="Pfam" id="PF00403">
    <property type="entry name" value="HMA"/>
    <property type="match status" value="1"/>
</dbReference>
<comment type="caution">
    <text evidence="2">The sequence shown here is derived from an EMBL/GenBank/DDBJ whole genome shotgun (WGS) entry which is preliminary data.</text>
</comment>
<accession>A0A1F4ZBX1</accession>
<feature type="domain" description="HMA" evidence="1">
    <location>
        <begin position="2"/>
        <end position="64"/>
    </location>
</feature>
<dbReference type="STRING" id="1797259.A2989_03370"/>
<proteinExistence type="predicted"/>
<dbReference type="Gene3D" id="3.30.70.100">
    <property type="match status" value="1"/>
</dbReference>
<name>A0A1F4ZBX1_9BACT</name>
<dbReference type="PROSITE" id="PS50846">
    <property type="entry name" value="HMA_2"/>
    <property type="match status" value="1"/>
</dbReference>
<evidence type="ECO:0000313" key="3">
    <source>
        <dbReference type="Proteomes" id="UP000177080"/>
    </source>
</evidence>
<dbReference type="AlphaFoldDB" id="A0A1F4ZBX1"/>
<dbReference type="SUPFAM" id="SSF55008">
    <property type="entry name" value="HMA, heavy metal-associated domain"/>
    <property type="match status" value="1"/>
</dbReference>
<organism evidence="2 3">
    <name type="scientific">Candidatus Amesbacteria bacterium RIFCSPLOWO2_01_FULL_48_25</name>
    <dbReference type="NCBI Taxonomy" id="1797259"/>
    <lineage>
        <taxon>Bacteria</taxon>
        <taxon>Candidatus Amesiibacteriota</taxon>
    </lineage>
</organism>
<dbReference type="Proteomes" id="UP000177080">
    <property type="component" value="Unassembled WGS sequence"/>
</dbReference>
<sequence>MTKKIYKLSGMHCTSCAMVIEGELEDQLGVRAACDWIKQIVEVEGEVDDKKIRQIIEAQGYRVVGEG</sequence>
<dbReference type="EMBL" id="MEXN01000005">
    <property type="protein sequence ID" value="OGD03695.1"/>
    <property type="molecule type" value="Genomic_DNA"/>
</dbReference>
<dbReference type="GO" id="GO:0046872">
    <property type="term" value="F:metal ion binding"/>
    <property type="evidence" value="ECO:0007669"/>
    <property type="project" value="InterPro"/>
</dbReference>
<dbReference type="InterPro" id="IPR006121">
    <property type="entry name" value="HMA_dom"/>
</dbReference>
<dbReference type="InterPro" id="IPR036163">
    <property type="entry name" value="HMA_dom_sf"/>
</dbReference>
<evidence type="ECO:0000313" key="2">
    <source>
        <dbReference type="EMBL" id="OGD03695.1"/>
    </source>
</evidence>
<dbReference type="CDD" id="cd00371">
    <property type="entry name" value="HMA"/>
    <property type="match status" value="1"/>
</dbReference>
<protein>
    <recommendedName>
        <fullName evidence="1">HMA domain-containing protein</fullName>
    </recommendedName>
</protein>
<evidence type="ECO:0000259" key="1">
    <source>
        <dbReference type="PROSITE" id="PS50846"/>
    </source>
</evidence>
<gene>
    <name evidence="2" type="ORF">A2989_03370</name>
</gene>
<reference evidence="2 3" key="1">
    <citation type="journal article" date="2016" name="Nat. Commun.">
        <title>Thousands of microbial genomes shed light on interconnected biogeochemical processes in an aquifer system.</title>
        <authorList>
            <person name="Anantharaman K."/>
            <person name="Brown C.T."/>
            <person name="Hug L.A."/>
            <person name="Sharon I."/>
            <person name="Castelle C.J."/>
            <person name="Probst A.J."/>
            <person name="Thomas B.C."/>
            <person name="Singh A."/>
            <person name="Wilkins M.J."/>
            <person name="Karaoz U."/>
            <person name="Brodie E.L."/>
            <person name="Williams K.H."/>
            <person name="Hubbard S.S."/>
            <person name="Banfield J.F."/>
        </authorList>
    </citation>
    <scope>NUCLEOTIDE SEQUENCE [LARGE SCALE GENOMIC DNA]</scope>
</reference>